<sequence>MTGATPIPVRITRRFAAGPERVFDAFLDPHLAGQFMFATPGGEMTKVEIDPCVGGAFIFVDRRNGREIGHRGTYLEIDRPRRLVFSFTVEGVEAEPDRVTIDIAAVATGCELTLTHEMKPEWAEYIDRTEAGWSMILQGLETAISRIGHPAGLSFPENRNV</sequence>
<dbReference type="Proteomes" id="UP000254925">
    <property type="component" value="Unassembled WGS sequence"/>
</dbReference>
<dbReference type="Gene3D" id="3.30.530.20">
    <property type="match status" value="1"/>
</dbReference>
<dbReference type="AlphaFoldDB" id="A0A370HNB0"/>
<proteinExistence type="inferred from homology"/>
<accession>A0A370HNB0</accession>
<dbReference type="CDD" id="cd07814">
    <property type="entry name" value="SRPBCC_CalC_Aha1-like"/>
    <property type="match status" value="1"/>
</dbReference>
<dbReference type="InterPro" id="IPR023393">
    <property type="entry name" value="START-like_dom_sf"/>
</dbReference>
<gene>
    <name evidence="3" type="ORF">DES45_103193</name>
</gene>
<dbReference type="SUPFAM" id="SSF55961">
    <property type="entry name" value="Bet v1-like"/>
    <property type="match status" value="1"/>
</dbReference>
<evidence type="ECO:0000313" key="3">
    <source>
        <dbReference type="EMBL" id="RDI59937.1"/>
    </source>
</evidence>
<feature type="domain" description="Activator of Hsp90 ATPase homologue 1/2-like C-terminal" evidence="2">
    <location>
        <begin position="17"/>
        <end position="143"/>
    </location>
</feature>
<evidence type="ECO:0000256" key="1">
    <source>
        <dbReference type="ARBA" id="ARBA00006817"/>
    </source>
</evidence>
<protein>
    <submittedName>
        <fullName evidence="3">Uncharacterized protein YndB with AHSA1/START domain</fullName>
    </submittedName>
</protein>
<comment type="caution">
    <text evidence="3">The sequence shown here is derived from an EMBL/GenBank/DDBJ whole genome shotgun (WGS) entry which is preliminary data.</text>
</comment>
<dbReference type="InterPro" id="IPR013538">
    <property type="entry name" value="ASHA1/2-like_C"/>
</dbReference>
<dbReference type="Pfam" id="PF08327">
    <property type="entry name" value="AHSA1"/>
    <property type="match status" value="1"/>
</dbReference>
<reference evidence="3 4" key="1">
    <citation type="submission" date="2018-07" db="EMBL/GenBank/DDBJ databases">
        <title>Genomic Encyclopedia of Type Strains, Phase IV (KMG-IV): sequencing the most valuable type-strain genomes for metagenomic binning, comparative biology and taxonomic classification.</title>
        <authorList>
            <person name="Goeker M."/>
        </authorList>
    </citation>
    <scope>NUCLEOTIDE SEQUENCE [LARGE SCALE GENOMIC DNA]</scope>
    <source>
        <strain evidence="3 4">DSM 14364</strain>
    </source>
</reference>
<dbReference type="EMBL" id="QQBB01000003">
    <property type="protein sequence ID" value="RDI59937.1"/>
    <property type="molecule type" value="Genomic_DNA"/>
</dbReference>
<keyword evidence="4" id="KW-1185">Reference proteome</keyword>
<name>A0A370HNB0_9HYPH</name>
<dbReference type="OrthoDB" id="9805228at2"/>
<evidence type="ECO:0000313" key="4">
    <source>
        <dbReference type="Proteomes" id="UP000254925"/>
    </source>
</evidence>
<comment type="similarity">
    <text evidence="1">Belongs to the AHA1 family.</text>
</comment>
<organism evidence="3 4">
    <name type="scientific">Microvirga subterranea</name>
    <dbReference type="NCBI Taxonomy" id="186651"/>
    <lineage>
        <taxon>Bacteria</taxon>
        <taxon>Pseudomonadati</taxon>
        <taxon>Pseudomonadota</taxon>
        <taxon>Alphaproteobacteria</taxon>
        <taxon>Hyphomicrobiales</taxon>
        <taxon>Methylobacteriaceae</taxon>
        <taxon>Microvirga</taxon>
    </lineage>
</organism>
<evidence type="ECO:0000259" key="2">
    <source>
        <dbReference type="Pfam" id="PF08327"/>
    </source>
</evidence>
<dbReference type="RefSeq" id="WP_114769658.1">
    <property type="nucleotide sequence ID" value="NZ_QQBB01000003.1"/>
</dbReference>